<keyword evidence="3" id="KW-1185">Reference proteome</keyword>
<gene>
    <name evidence="2" type="ORF">PLEPLA_LOCUS13462</name>
</gene>
<feature type="region of interest" description="Disordered" evidence="1">
    <location>
        <begin position="57"/>
        <end position="94"/>
    </location>
</feature>
<dbReference type="Proteomes" id="UP001153269">
    <property type="component" value="Unassembled WGS sequence"/>
</dbReference>
<name>A0A9N7U7S4_PLEPL</name>
<evidence type="ECO:0000313" key="2">
    <source>
        <dbReference type="EMBL" id="CAB1425532.1"/>
    </source>
</evidence>
<dbReference type="EMBL" id="CADEAL010000812">
    <property type="protein sequence ID" value="CAB1425532.1"/>
    <property type="molecule type" value="Genomic_DNA"/>
</dbReference>
<protein>
    <submittedName>
        <fullName evidence="2">Uncharacterized protein</fullName>
    </submittedName>
</protein>
<evidence type="ECO:0000256" key="1">
    <source>
        <dbReference type="SAM" id="MobiDB-lite"/>
    </source>
</evidence>
<comment type="caution">
    <text evidence="2">The sequence shown here is derived from an EMBL/GenBank/DDBJ whole genome shotgun (WGS) entry which is preliminary data.</text>
</comment>
<sequence length="121" mass="13029">INNPDDDDDEDVDDVDDALLCIQKESACGRMLLLRQLKLPLLPLLPLRGCAGELGLSQPGSSGGVEGVRGGGQRTRKQIGSNGGEEEGEGSRRRNWGKLIGVTHTWAIILCLFLCVRDESS</sequence>
<reference evidence="2" key="1">
    <citation type="submission" date="2020-03" db="EMBL/GenBank/DDBJ databases">
        <authorList>
            <person name="Weist P."/>
        </authorList>
    </citation>
    <scope>NUCLEOTIDE SEQUENCE</scope>
</reference>
<proteinExistence type="predicted"/>
<organism evidence="2 3">
    <name type="scientific">Pleuronectes platessa</name>
    <name type="common">European plaice</name>
    <dbReference type="NCBI Taxonomy" id="8262"/>
    <lineage>
        <taxon>Eukaryota</taxon>
        <taxon>Metazoa</taxon>
        <taxon>Chordata</taxon>
        <taxon>Craniata</taxon>
        <taxon>Vertebrata</taxon>
        <taxon>Euteleostomi</taxon>
        <taxon>Actinopterygii</taxon>
        <taxon>Neopterygii</taxon>
        <taxon>Teleostei</taxon>
        <taxon>Neoteleostei</taxon>
        <taxon>Acanthomorphata</taxon>
        <taxon>Carangaria</taxon>
        <taxon>Pleuronectiformes</taxon>
        <taxon>Pleuronectoidei</taxon>
        <taxon>Pleuronectidae</taxon>
        <taxon>Pleuronectes</taxon>
    </lineage>
</organism>
<accession>A0A9N7U7S4</accession>
<feature type="non-terminal residue" evidence="2">
    <location>
        <position position="121"/>
    </location>
</feature>
<evidence type="ECO:0000313" key="3">
    <source>
        <dbReference type="Proteomes" id="UP001153269"/>
    </source>
</evidence>
<feature type="compositionally biased region" description="Gly residues" evidence="1">
    <location>
        <begin position="61"/>
        <end position="73"/>
    </location>
</feature>
<dbReference type="AlphaFoldDB" id="A0A9N7U7S4"/>